<dbReference type="EMBL" id="BKCJ010332320">
    <property type="protein sequence ID" value="GEZ85151.1"/>
    <property type="molecule type" value="Genomic_DNA"/>
</dbReference>
<feature type="compositionally biased region" description="Basic and acidic residues" evidence="1">
    <location>
        <begin position="303"/>
        <end position="312"/>
    </location>
</feature>
<proteinExistence type="predicted"/>
<protein>
    <submittedName>
        <fullName evidence="2">Uncharacterized protein</fullName>
    </submittedName>
</protein>
<feature type="compositionally biased region" description="Basic and acidic residues" evidence="1">
    <location>
        <begin position="128"/>
        <end position="141"/>
    </location>
</feature>
<feature type="region of interest" description="Disordered" evidence="1">
    <location>
        <begin position="286"/>
        <end position="312"/>
    </location>
</feature>
<organism evidence="2">
    <name type="scientific">Tanacetum cinerariifolium</name>
    <name type="common">Dalmatian daisy</name>
    <name type="synonym">Chrysanthemum cinerariifolium</name>
    <dbReference type="NCBI Taxonomy" id="118510"/>
    <lineage>
        <taxon>Eukaryota</taxon>
        <taxon>Viridiplantae</taxon>
        <taxon>Streptophyta</taxon>
        <taxon>Embryophyta</taxon>
        <taxon>Tracheophyta</taxon>
        <taxon>Spermatophyta</taxon>
        <taxon>Magnoliopsida</taxon>
        <taxon>eudicotyledons</taxon>
        <taxon>Gunneridae</taxon>
        <taxon>Pentapetalae</taxon>
        <taxon>asterids</taxon>
        <taxon>campanulids</taxon>
        <taxon>Asterales</taxon>
        <taxon>Asteraceae</taxon>
        <taxon>Asteroideae</taxon>
        <taxon>Anthemideae</taxon>
        <taxon>Anthemidinae</taxon>
        <taxon>Tanacetum</taxon>
    </lineage>
</organism>
<name>A0A699ITT5_TANCI</name>
<dbReference type="AlphaFoldDB" id="A0A699ITT5"/>
<evidence type="ECO:0000313" key="2">
    <source>
        <dbReference type="EMBL" id="GEZ85151.1"/>
    </source>
</evidence>
<sequence length="312" mass="36407">LKIYLGLDPTLSNLPNEPPLRKGNTSRSGECSMQYLELMEICTKLSKKVTSLENELTSTKAVYNKALITLIKRIKNSKKQLKHKRRRAVIDSLNDAESSLDAEDSPKLERIIEELNKDKNVNLVQSSEKGKVQETAKHRVEFSTTSPQTTNDETLIETLLNIKRIAAKDKGKGIMQDLELLKKIKVRERIQLSLDEELTQKLYAEELAKETARQEHEKYNLKKALELQKKLDERKEDKDLRYEDIRPIFERVWNQNHTFTSMDSEIEKEVMKRYGFDLQQESLKKQKLDEQAEVQVDNDQEKDDMKKDMKIV</sequence>
<feature type="non-terminal residue" evidence="2">
    <location>
        <position position="1"/>
    </location>
</feature>
<evidence type="ECO:0000256" key="1">
    <source>
        <dbReference type="SAM" id="MobiDB-lite"/>
    </source>
</evidence>
<gene>
    <name evidence="2" type="ORF">Tci_557124</name>
</gene>
<reference evidence="2" key="1">
    <citation type="journal article" date="2019" name="Sci. Rep.">
        <title>Draft genome of Tanacetum cinerariifolium, the natural source of mosquito coil.</title>
        <authorList>
            <person name="Yamashiro T."/>
            <person name="Shiraishi A."/>
            <person name="Satake H."/>
            <person name="Nakayama K."/>
        </authorList>
    </citation>
    <scope>NUCLEOTIDE SEQUENCE</scope>
</reference>
<feature type="region of interest" description="Disordered" evidence="1">
    <location>
        <begin position="128"/>
        <end position="148"/>
    </location>
</feature>
<comment type="caution">
    <text evidence="2">The sequence shown here is derived from an EMBL/GenBank/DDBJ whole genome shotgun (WGS) entry which is preliminary data.</text>
</comment>
<accession>A0A699ITT5</accession>